<accession>A0A1N7JI29</accession>
<feature type="modified residue" description="4-aspartylphosphate" evidence="6">
    <location>
        <position position="51"/>
    </location>
</feature>
<dbReference type="InterPro" id="IPR001867">
    <property type="entry name" value="OmpR/PhoB-type_DNA-bd"/>
</dbReference>
<keyword evidence="4 7" id="KW-0238">DNA-binding</keyword>
<proteinExistence type="predicted"/>
<dbReference type="CDD" id="cd00383">
    <property type="entry name" value="trans_reg_C"/>
    <property type="match status" value="1"/>
</dbReference>
<dbReference type="Pfam" id="PF00486">
    <property type="entry name" value="Trans_reg_C"/>
    <property type="match status" value="1"/>
</dbReference>
<feature type="DNA-binding region" description="OmpR/PhoB-type" evidence="7">
    <location>
        <begin position="127"/>
        <end position="224"/>
    </location>
</feature>
<dbReference type="Gene3D" id="1.10.10.10">
    <property type="entry name" value="Winged helix-like DNA-binding domain superfamily/Winged helix DNA-binding domain"/>
    <property type="match status" value="1"/>
</dbReference>
<reference evidence="11" key="1">
    <citation type="submission" date="2017-01" db="EMBL/GenBank/DDBJ databases">
        <authorList>
            <person name="Varghese N."/>
            <person name="Submissions S."/>
        </authorList>
    </citation>
    <scope>NUCLEOTIDE SEQUENCE [LARGE SCALE GENOMIC DNA]</scope>
    <source>
        <strain evidence="11">DSM 24913</strain>
    </source>
</reference>
<keyword evidence="3" id="KW-0805">Transcription regulation</keyword>
<keyword evidence="11" id="KW-1185">Reference proteome</keyword>
<dbReference type="RefSeq" id="WP_076514208.1">
    <property type="nucleotide sequence ID" value="NZ_FTOH01000002.1"/>
</dbReference>
<organism evidence="10 11">
    <name type="scientific">Thalassolituus maritimus</name>
    <dbReference type="NCBI Taxonomy" id="484498"/>
    <lineage>
        <taxon>Bacteria</taxon>
        <taxon>Pseudomonadati</taxon>
        <taxon>Pseudomonadota</taxon>
        <taxon>Gammaproteobacteria</taxon>
        <taxon>Oceanospirillales</taxon>
        <taxon>Oceanospirillaceae</taxon>
        <taxon>Thalassolituus</taxon>
    </lineage>
</organism>
<dbReference type="PROSITE" id="PS51755">
    <property type="entry name" value="OMPR_PHOB"/>
    <property type="match status" value="1"/>
</dbReference>
<dbReference type="InterPro" id="IPR036388">
    <property type="entry name" value="WH-like_DNA-bd_sf"/>
</dbReference>
<dbReference type="GO" id="GO:0006355">
    <property type="term" value="P:regulation of DNA-templated transcription"/>
    <property type="evidence" value="ECO:0007669"/>
    <property type="project" value="InterPro"/>
</dbReference>
<dbReference type="STRING" id="484498.SAMN05421686_10224"/>
<evidence type="ECO:0000256" key="4">
    <source>
        <dbReference type="ARBA" id="ARBA00023125"/>
    </source>
</evidence>
<evidence type="ECO:0000256" key="7">
    <source>
        <dbReference type="PROSITE-ProRule" id="PRU01091"/>
    </source>
</evidence>
<dbReference type="SMART" id="SM00862">
    <property type="entry name" value="Trans_reg_C"/>
    <property type="match status" value="1"/>
</dbReference>
<dbReference type="SMART" id="SM00448">
    <property type="entry name" value="REC"/>
    <property type="match status" value="1"/>
</dbReference>
<keyword evidence="2" id="KW-0902">Two-component regulatory system</keyword>
<dbReference type="GO" id="GO:0000976">
    <property type="term" value="F:transcription cis-regulatory region binding"/>
    <property type="evidence" value="ECO:0007669"/>
    <property type="project" value="TreeGrafter"/>
</dbReference>
<keyword evidence="1 6" id="KW-0597">Phosphoprotein</keyword>
<dbReference type="SUPFAM" id="SSF46894">
    <property type="entry name" value="C-terminal effector domain of the bipartite response regulators"/>
    <property type="match status" value="1"/>
</dbReference>
<dbReference type="InterPro" id="IPR001789">
    <property type="entry name" value="Sig_transdc_resp-reg_receiver"/>
</dbReference>
<evidence type="ECO:0000256" key="5">
    <source>
        <dbReference type="ARBA" id="ARBA00023163"/>
    </source>
</evidence>
<dbReference type="SUPFAM" id="SSF52172">
    <property type="entry name" value="CheY-like"/>
    <property type="match status" value="1"/>
</dbReference>
<dbReference type="GO" id="GO:0000156">
    <property type="term" value="F:phosphorelay response regulator activity"/>
    <property type="evidence" value="ECO:0007669"/>
    <property type="project" value="TreeGrafter"/>
</dbReference>
<dbReference type="OrthoDB" id="9802426at2"/>
<evidence type="ECO:0000256" key="6">
    <source>
        <dbReference type="PROSITE-ProRule" id="PRU00169"/>
    </source>
</evidence>
<dbReference type="InterPro" id="IPR011006">
    <property type="entry name" value="CheY-like_superfamily"/>
</dbReference>
<evidence type="ECO:0000256" key="1">
    <source>
        <dbReference type="ARBA" id="ARBA00022553"/>
    </source>
</evidence>
<dbReference type="PANTHER" id="PTHR48111">
    <property type="entry name" value="REGULATOR OF RPOS"/>
    <property type="match status" value="1"/>
</dbReference>
<evidence type="ECO:0000256" key="2">
    <source>
        <dbReference type="ARBA" id="ARBA00023012"/>
    </source>
</evidence>
<dbReference type="Gene3D" id="3.40.50.2300">
    <property type="match status" value="1"/>
</dbReference>
<evidence type="ECO:0000313" key="10">
    <source>
        <dbReference type="EMBL" id="SIS48985.1"/>
    </source>
</evidence>
<feature type="domain" description="Response regulatory" evidence="8">
    <location>
        <begin position="2"/>
        <end position="116"/>
    </location>
</feature>
<feature type="domain" description="OmpR/PhoB-type" evidence="9">
    <location>
        <begin position="127"/>
        <end position="224"/>
    </location>
</feature>
<dbReference type="EMBL" id="FTOH01000002">
    <property type="protein sequence ID" value="SIS48985.1"/>
    <property type="molecule type" value="Genomic_DNA"/>
</dbReference>
<dbReference type="PANTHER" id="PTHR48111:SF1">
    <property type="entry name" value="TWO-COMPONENT RESPONSE REGULATOR ORR33"/>
    <property type="match status" value="1"/>
</dbReference>
<protein>
    <submittedName>
        <fullName evidence="10">Transcriptional regulator</fullName>
    </submittedName>
</protein>
<evidence type="ECO:0000313" key="11">
    <source>
        <dbReference type="Proteomes" id="UP000185639"/>
    </source>
</evidence>
<keyword evidence="5" id="KW-0804">Transcription</keyword>
<dbReference type="Proteomes" id="UP000185639">
    <property type="component" value="Unassembled WGS sequence"/>
</dbReference>
<sequence length="227" mass="25550">MKILIADDEIPLLSFLKRGLESEGYEVIAESDVHNLIATISRESPDVAVLDRMFGDTDSLMLIQSLKRLPSPPMVLLLTAMDDVSDRVDGLRQGADDYLCKPFDFEELLARVQALSRRSAASGPVSDDLMSCGPLQLYRDQRVAKSASGELSLTRLEYDLLEYLVENAGRVLSRERILQRVWQSEKDPLTNIVDVYISRVRQKLSFTDVVNIETLRGNGYRLTIASR</sequence>
<dbReference type="InterPro" id="IPR039420">
    <property type="entry name" value="WalR-like"/>
</dbReference>
<dbReference type="GO" id="GO:0032993">
    <property type="term" value="C:protein-DNA complex"/>
    <property type="evidence" value="ECO:0007669"/>
    <property type="project" value="TreeGrafter"/>
</dbReference>
<dbReference type="InterPro" id="IPR016032">
    <property type="entry name" value="Sig_transdc_resp-reg_C-effctor"/>
</dbReference>
<dbReference type="GO" id="GO:0005829">
    <property type="term" value="C:cytosol"/>
    <property type="evidence" value="ECO:0007669"/>
    <property type="project" value="TreeGrafter"/>
</dbReference>
<dbReference type="PROSITE" id="PS50110">
    <property type="entry name" value="RESPONSE_REGULATORY"/>
    <property type="match status" value="1"/>
</dbReference>
<name>A0A1N7JI29_9GAMM</name>
<evidence type="ECO:0000259" key="8">
    <source>
        <dbReference type="PROSITE" id="PS50110"/>
    </source>
</evidence>
<dbReference type="AlphaFoldDB" id="A0A1N7JI29"/>
<evidence type="ECO:0000256" key="3">
    <source>
        <dbReference type="ARBA" id="ARBA00023015"/>
    </source>
</evidence>
<dbReference type="Gene3D" id="6.10.250.690">
    <property type="match status" value="1"/>
</dbReference>
<gene>
    <name evidence="10" type="ORF">SAMN05421686_10224</name>
</gene>
<evidence type="ECO:0000259" key="9">
    <source>
        <dbReference type="PROSITE" id="PS51755"/>
    </source>
</evidence>
<dbReference type="Pfam" id="PF00072">
    <property type="entry name" value="Response_reg"/>
    <property type="match status" value="1"/>
</dbReference>